<dbReference type="InterPro" id="IPR007472">
    <property type="entry name" value="N-end_Aminoacyl_Trfase_C"/>
</dbReference>
<comment type="similarity">
    <text evidence="1">Belongs to the R-transferase family.</text>
</comment>
<accession>A0A1G4JBQ2</accession>
<protein>
    <recommendedName>
        <fullName evidence="2">arginyltransferase</fullName>
        <ecNumber evidence="2">2.3.2.8</ecNumber>
    </recommendedName>
</protein>
<dbReference type="EMBL" id="LT598463">
    <property type="protein sequence ID" value="SCU87528.1"/>
    <property type="molecule type" value="Genomic_DNA"/>
</dbReference>
<keyword evidence="4" id="KW-0012">Acyltransferase</keyword>
<evidence type="ECO:0000256" key="2">
    <source>
        <dbReference type="ARBA" id="ARBA00012025"/>
    </source>
</evidence>
<dbReference type="GO" id="GO:0004057">
    <property type="term" value="F:arginyl-tRNA--protein transferase activity"/>
    <property type="evidence" value="ECO:0007669"/>
    <property type="project" value="UniProtKB-EC"/>
</dbReference>
<evidence type="ECO:0000256" key="1">
    <source>
        <dbReference type="ARBA" id="ARBA00009991"/>
    </source>
</evidence>
<feature type="compositionally biased region" description="Basic and acidic residues" evidence="5">
    <location>
        <begin position="354"/>
        <end position="364"/>
    </location>
</feature>
<dbReference type="Pfam" id="PF04377">
    <property type="entry name" value="ATE_C"/>
    <property type="match status" value="1"/>
</dbReference>
<dbReference type="PANTHER" id="PTHR21367:SF1">
    <property type="entry name" value="ARGINYL-TRNA--PROTEIN TRANSFERASE 1"/>
    <property type="match status" value="1"/>
</dbReference>
<feature type="region of interest" description="Disordered" evidence="5">
    <location>
        <begin position="343"/>
        <end position="364"/>
    </location>
</feature>
<organism evidence="8 9">
    <name type="scientific">Lachancea mirantina</name>
    <dbReference type="NCBI Taxonomy" id="1230905"/>
    <lineage>
        <taxon>Eukaryota</taxon>
        <taxon>Fungi</taxon>
        <taxon>Dikarya</taxon>
        <taxon>Ascomycota</taxon>
        <taxon>Saccharomycotina</taxon>
        <taxon>Saccharomycetes</taxon>
        <taxon>Saccharomycetales</taxon>
        <taxon>Saccharomycetaceae</taxon>
        <taxon>Lachancea</taxon>
    </lineage>
</organism>
<evidence type="ECO:0000259" key="7">
    <source>
        <dbReference type="Pfam" id="PF04377"/>
    </source>
</evidence>
<evidence type="ECO:0000313" key="8">
    <source>
        <dbReference type="EMBL" id="SCU87528.1"/>
    </source>
</evidence>
<reference evidence="8 9" key="1">
    <citation type="submission" date="2016-03" db="EMBL/GenBank/DDBJ databases">
        <authorList>
            <person name="Devillers H."/>
        </authorList>
    </citation>
    <scope>NUCLEOTIDE SEQUENCE [LARGE SCALE GENOMIC DNA]</scope>
    <source>
        <strain evidence="8">CBS 11717</strain>
    </source>
</reference>
<gene>
    <name evidence="8" type="ORF">LAMI_0D06414G</name>
</gene>
<dbReference type="SUPFAM" id="SSF55729">
    <property type="entry name" value="Acyl-CoA N-acyltransferases (Nat)"/>
    <property type="match status" value="1"/>
</dbReference>
<evidence type="ECO:0000256" key="3">
    <source>
        <dbReference type="ARBA" id="ARBA00022679"/>
    </source>
</evidence>
<feature type="domain" description="N-end aminoacyl transferase N-terminal" evidence="6">
    <location>
        <begin position="20"/>
        <end position="115"/>
    </location>
</feature>
<dbReference type="InterPro" id="IPR016181">
    <property type="entry name" value="Acyl_CoA_acyltransferase"/>
</dbReference>
<dbReference type="Pfam" id="PF04376">
    <property type="entry name" value="ATE_N"/>
    <property type="match status" value="1"/>
</dbReference>
<evidence type="ECO:0000256" key="5">
    <source>
        <dbReference type="SAM" id="MobiDB-lite"/>
    </source>
</evidence>
<dbReference type="Proteomes" id="UP000191024">
    <property type="component" value="Chromosome D"/>
</dbReference>
<name>A0A1G4JBQ2_9SACH</name>
<feature type="compositionally biased region" description="Acidic residues" evidence="5">
    <location>
        <begin position="343"/>
        <end position="353"/>
    </location>
</feature>
<dbReference type="GO" id="GO:0005737">
    <property type="term" value="C:cytoplasm"/>
    <property type="evidence" value="ECO:0007669"/>
    <property type="project" value="TreeGrafter"/>
</dbReference>
<dbReference type="OrthoDB" id="74183at2759"/>
<evidence type="ECO:0000259" key="6">
    <source>
        <dbReference type="Pfam" id="PF04376"/>
    </source>
</evidence>
<proteinExistence type="inferred from homology"/>
<dbReference type="PANTHER" id="PTHR21367">
    <property type="entry name" value="ARGININE-TRNA-PROTEIN TRANSFERASE 1"/>
    <property type="match status" value="1"/>
</dbReference>
<dbReference type="InterPro" id="IPR007471">
    <property type="entry name" value="N-end_Aminoacyl_Trfase_N"/>
</dbReference>
<keyword evidence="9" id="KW-1185">Reference proteome</keyword>
<dbReference type="STRING" id="1230905.A0A1G4JBQ2"/>
<dbReference type="InterPro" id="IPR030700">
    <property type="entry name" value="N-end_Aminoacyl_Trfase"/>
</dbReference>
<evidence type="ECO:0000313" key="9">
    <source>
        <dbReference type="Proteomes" id="UP000191024"/>
    </source>
</evidence>
<feature type="domain" description="N-end rule aminoacyl transferase C-terminal" evidence="7">
    <location>
        <begin position="162"/>
        <end position="305"/>
    </location>
</feature>
<sequence length="527" mass="60857">MELSDRLVISKPLYFSEDKQKCGYCRGQKDQDDEFFATESWSKLHENDASTLQFNNCTLGLQVEHMPVEIYDDLCNAGFRRSGNFLYKADMLRNCCRLYTIRTRPEQCKMSKELKSCVSRFRKRIQAANKPRSNGFIDDICKAELDNDSFKTRFEPPVYSAEKYQLFVKYQEQIHQDFGSSVQSFKRFLCESPFPEDVVMGTDEEWAQLNNWRKLTPSDRLKRVGPAHECYFYEGKLIALAVTDFLPSGISSVYFIWDPDFANWSLGKLSALRELSVLSKINREYYYLGYYIDDCPKMKYKCKFGGEILDVCSNQYVPMEVAAPLMQRGKFFVLANKEDDFDDDEYYDEDDDPAEHAQSELPIDERPKFDLSRPTINIVEMIYGEHGGSIESANKAAEKLSELGIEYSPSLSNDIYKPKLEPAFGSTALAEEIYEEEDDGDAPGYLNPIYHLPNVVPGLLPLWQIYHMISSGEMNRLNNKLMLYNTRSGRIRLVYNFDAESKRTKRVICNVIRMIGIRATAKSLIIV</sequence>
<evidence type="ECO:0000256" key="4">
    <source>
        <dbReference type="ARBA" id="ARBA00023315"/>
    </source>
</evidence>
<dbReference type="AlphaFoldDB" id="A0A1G4JBQ2"/>
<dbReference type="EC" id="2.3.2.8" evidence="2"/>
<keyword evidence="3" id="KW-0808">Transferase</keyword>